<name>A0ABS7W4R5_STROV</name>
<keyword evidence="2" id="KW-1185">Reference proteome</keyword>
<gene>
    <name evidence="1" type="ORF">KVH32_17660</name>
</gene>
<evidence type="ECO:0000313" key="2">
    <source>
        <dbReference type="Proteomes" id="UP000758701"/>
    </source>
</evidence>
<sequence>MAKGKWCKYVPMVLQVGAKALKRRRDELRGSADSVVAEGNGGDPATVALLLFYAAECGLKERLLIRRGLRDTAALAPTHDLRELAKELNLPRALLSKLRSCRLHASVGASVALAELHQAWRYGAKLDGTDEKEATEALRALIKWCEQD</sequence>
<reference evidence="1 2" key="1">
    <citation type="submission" date="2021-06" db="EMBL/GenBank/DDBJ databases">
        <title>Ecological speciation of a Streptomyces species isolated from different habitats and geographic origins.</title>
        <authorList>
            <person name="Wang J."/>
        </authorList>
    </citation>
    <scope>NUCLEOTIDE SEQUENCE [LARGE SCALE GENOMIC DNA]</scope>
    <source>
        <strain evidence="1 2">FXJ8.012</strain>
    </source>
</reference>
<proteinExistence type="predicted"/>
<comment type="caution">
    <text evidence="1">The sequence shown here is derived from an EMBL/GenBank/DDBJ whole genome shotgun (WGS) entry which is preliminary data.</text>
</comment>
<evidence type="ECO:0008006" key="3">
    <source>
        <dbReference type="Google" id="ProtNLM"/>
    </source>
</evidence>
<accession>A0ABS7W4R5</accession>
<protein>
    <recommendedName>
        <fullName evidence="3">HEPN domain-containing protein</fullName>
    </recommendedName>
</protein>
<evidence type="ECO:0000313" key="1">
    <source>
        <dbReference type="EMBL" id="MBZ6152972.1"/>
    </source>
</evidence>
<organism evidence="1 2">
    <name type="scientific">Streptomyces olivaceus</name>
    <dbReference type="NCBI Taxonomy" id="47716"/>
    <lineage>
        <taxon>Bacteria</taxon>
        <taxon>Bacillati</taxon>
        <taxon>Actinomycetota</taxon>
        <taxon>Actinomycetes</taxon>
        <taxon>Kitasatosporales</taxon>
        <taxon>Streptomycetaceae</taxon>
        <taxon>Streptomyces</taxon>
    </lineage>
</organism>
<dbReference type="RefSeq" id="WP_224286670.1">
    <property type="nucleotide sequence ID" value="NZ_JAHSST010000005.1"/>
</dbReference>
<dbReference type="EMBL" id="JAHSTP010000006">
    <property type="protein sequence ID" value="MBZ6152972.1"/>
    <property type="molecule type" value="Genomic_DNA"/>
</dbReference>
<dbReference type="Proteomes" id="UP000758701">
    <property type="component" value="Unassembled WGS sequence"/>
</dbReference>